<feature type="compositionally biased region" description="Basic and acidic residues" evidence="1">
    <location>
        <begin position="81"/>
        <end position="98"/>
    </location>
</feature>
<evidence type="ECO:0000259" key="3">
    <source>
        <dbReference type="Pfam" id="PF07553"/>
    </source>
</evidence>
<comment type="caution">
    <text evidence="4">The sequence shown here is derived from an EMBL/GenBank/DDBJ whole genome shotgun (WGS) entry which is preliminary data.</text>
</comment>
<feature type="transmembrane region" description="Helical" evidence="2">
    <location>
        <begin position="38"/>
        <end position="56"/>
    </location>
</feature>
<feature type="domain" description="Putative host cell surface-exposed lipoprotein Ltp-like HTH region" evidence="3">
    <location>
        <begin position="153"/>
        <end position="200"/>
    </location>
</feature>
<sequence>MAKDKMKNCATCGQLIAANCKACPHCGAKNKKPFYKKWWLWVIVAIVIVAIAGGSGDTTADANTKQPETTVQNEEQGTEQKTAKDTEEPKTEEPKTEEPQVPQEYKNALAKAESYSSMMHMSKQGIYDQLTSEYGEKFPADAAQYAIDHLDADYKENALEKAKSYYEDMNMSKDAVRNQLISEYGEKFTAEEADYAIANLK</sequence>
<feature type="compositionally biased region" description="Polar residues" evidence="1">
    <location>
        <begin position="57"/>
        <end position="75"/>
    </location>
</feature>
<keyword evidence="2" id="KW-0472">Membrane</keyword>
<keyword evidence="5" id="KW-1185">Reference proteome</keyword>
<feature type="region of interest" description="Disordered" evidence="1">
    <location>
        <begin position="57"/>
        <end position="104"/>
    </location>
</feature>
<gene>
    <name evidence="4" type="ORF">BUFA31_10640</name>
</gene>
<dbReference type="InterPro" id="IPR036388">
    <property type="entry name" value="WH-like_DNA-bd_sf"/>
</dbReference>
<dbReference type="Pfam" id="PF07553">
    <property type="entry name" value="Lipoprotein_Ltp"/>
    <property type="match status" value="2"/>
</dbReference>
<evidence type="ECO:0000256" key="1">
    <source>
        <dbReference type="SAM" id="MobiDB-lite"/>
    </source>
</evidence>
<name>A0ABQ1DYY4_9FIRM</name>
<proteinExistence type="predicted"/>
<evidence type="ECO:0000256" key="2">
    <source>
        <dbReference type="SAM" id="Phobius"/>
    </source>
</evidence>
<evidence type="ECO:0000313" key="5">
    <source>
        <dbReference type="Proteomes" id="UP000620147"/>
    </source>
</evidence>
<accession>A0ABQ1DYY4</accession>
<protein>
    <recommendedName>
        <fullName evidence="3">Putative host cell surface-exposed lipoprotein Ltp-like HTH region domain-containing protein</fullName>
    </recommendedName>
</protein>
<feature type="domain" description="Putative host cell surface-exposed lipoprotein Ltp-like HTH region" evidence="3">
    <location>
        <begin position="104"/>
        <end position="150"/>
    </location>
</feature>
<dbReference type="EMBL" id="BLYJ01000010">
    <property type="protein sequence ID" value="GFO87900.1"/>
    <property type="molecule type" value="Genomic_DNA"/>
</dbReference>
<dbReference type="Proteomes" id="UP000620147">
    <property type="component" value="Unassembled WGS sequence"/>
</dbReference>
<keyword evidence="2" id="KW-0812">Transmembrane</keyword>
<reference evidence="4 5" key="1">
    <citation type="submission" date="2020-06" db="EMBL/GenBank/DDBJ databases">
        <title>Characterization of fructooligosaccharide metabolism and fructooligosaccharide-degrading enzymes in human commensal butyrate producers.</title>
        <authorList>
            <person name="Tanno H."/>
            <person name="Fujii T."/>
            <person name="Hirano K."/>
            <person name="Maeno S."/>
            <person name="Tonozuka T."/>
            <person name="Sakamoto M."/>
            <person name="Ohkuma M."/>
            <person name="Tochio T."/>
            <person name="Endo A."/>
        </authorList>
    </citation>
    <scope>NUCLEOTIDE SEQUENCE [LARGE SCALE GENOMIC DNA]</scope>
    <source>
        <strain evidence="4 5">JCM 31056</strain>
    </source>
</reference>
<dbReference type="InterPro" id="IPR011434">
    <property type="entry name" value="Ltp-like_HTH"/>
</dbReference>
<evidence type="ECO:0000313" key="4">
    <source>
        <dbReference type="EMBL" id="GFO87900.1"/>
    </source>
</evidence>
<dbReference type="Gene3D" id="1.10.10.10">
    <property type="entry name" value="Winged helix-like DNA-binding domain superfamily/Winged helix DNA-binding domain"/>
    <property type="match status" value="2"/>
</dbReference>
<dbReference type="RefSeq" id="WP_188886336.1">
    <property type="nucleotide sequence ID" value="NZ_BLYJ01000010.1"/>
</dbReference>
<organism evidence="4 5">
    <name type="scientific">Butyricicoccus faecihominis</name>
    <dbReference type="NCBI Taxonomy" id="1712515"/>
    <lineage>
        <taxon>Bacteria</taxon>
        <taxon>Bacillati</taxon>
        <taxon>Bacillota</taxon>
        <taxon>Clostridia</taxon>
        <taxon>Eubacteriales</taxon>
        <taxon>Butyricicoccaceae</taxon>
        <taxon>Butyricicoccus</taxon>
    </lineage>
</organism>
<keyword evidence="2" id="KW-1133">Transmembrane helix</keyword>